<feature type="region of interest" description="Disordered" evidence="1">
    <location>
        <begin position="1"/>
        <end position="29"/>
    </location>
</feature>
<name>A0AAD7IFN8_9AGAR</name>
<protein>
    <submittedName>
        <fullName evidence="2">Uncharacterized protein</fullName>
    </submittedName>
</protein>
<accession>A0AAD7IFN8</accession>
<feature type="region of interest" description="Disordered" evidence="1">
    <location>
        <begin position="196"/>
        <end position="317"/>
    </location>
</feature>
<comment type="caution">
    <text evidence="2">The sequence shown here is derived from an EMBL/GenBank/DDBJ whole genome shotgun (WGS) entry which is preliminary data.</text>
</comment>
<dbReference type="AlphaFoldDB" id="A0AAD7IFN8"/>
<keyword evidence="3" id="KW-1185">Reference proteome</keyword>
<dbReference type="EMBL" id="JARJLG010000122">
    <property type="protein sequence ID" value="KAJ7741543.1"/>
    <property type="molecule type" value="Genomic_DNA"/>
</dbReference>
<proteinExistence type="predicted"/>
<evidence type="ECO:0000313" key="2">
    <source>
        <dbReference type="EMBL" id="KAJ7741543.1"/>
    </source>
</evidence>
<evidence type="ECO:0000313" key="3">
    <source>
        <dbReference type="Proteomes" id="UP001215280"/>
    </source>
</evidence>
<organism evidence="2 3">
    <name type="scientific">Mycena maculata</name>
    <dbReference type="NCBI Taxonomy" id="230809"/>
    <lineage>
        <taxon>Eukaryota</taxon>
        <taxon>Fungi</taxon>
        <taxon>Dikarya</taxon>
        <taxon>Basidiomycota</taxon>
        <taxon>Agaricomycotina</taxon>
        <taxon>Agaricomycetes</taxon>
        <taxon>Agaricomycetidae</taxon>
        <taxon>Agaricales</taxon>
        <taxon>Marasmiineae</taxon>
        <taxon>Mycenaceae</taxon>
        <taxon>Mycena</taxon>
    </lineage>
</organism>
<reference evidence="2" key="1">
    <citation type="submission" date="2023-03" db="EMBL/GenBank/DDBJ databases">
        <title>Massive genome expansion in bonnet fungi (Mycena s.s.) driven by repeated elements and novel gene families across ecological guilds.</title>
        <authorList>
            <consortium name="Lawrence Berkeley National Laboratory"/>
            <person name="Harder C.B."/>
            <person name="Miyauchi S."/>
            <person name="Viragh M."/>
            <person name="Kuo A."/>
            <person name="Thoen E."/>
            <person name="Andreopoulos B."/>
            <person name="Lu D."/>
            <person name="Skrede I."/>
            <person name="Drula E."/>
            <person name="Henrissat B."/>
            <person name="Morin E."/>
            <person name="Kohler A."/>
            <person name="Barry K."/>
            <person name="LaButti K."/>
            <person name="Morin E."/>
            <person name="Salamov A."/>
            <person name="Lipzen A."/>
            <person name="Mereny Z."/>
            <person name="Hegedus B."/>
            <person name="Baldrian P."/>
            <person name="Stursova M."/>
            <person name="Weitz H."/>
            <person name="Taylor A."/>
            <person name="Grigoriev I.V."/>
            <person name="Nagy L.G."/>
            <person name="Martin F."/>
            <person name="Kauserud H."/>
        </authorList>
    </citation>
    <scope>NUCLEOTIDE SEQUENCE</scope>
    <source>
        <strain evidence="2">CBHHK188m</strain>
    </source>
</reference>
<sequence length="500" mass="54402">MIPTPQTPRGSDRTASPARHYPRAQPRRQVFPWQLEPAPLCRRGKSIASRVHPIGLTLPQNCRACQPAYAHYFNRVDPFALPATPESIWGPTAVRPCGRQRGQSPTRRRARAGRYTVVNALDTLLLMGLDTEYARVRACGSRTSCRSTARGTTARLSEARRNSPSYLKQGVNYARSLLNWGPAPFLNAVTKRGAGAQATAIPARQSSRRKPLAPQTPRASPRTPNLACLSPRYKPPDAIPARQSSSRKTRAHNPARLTLLAHPSAADPAHAASPARHYPRPQPRRQVPAHCAFDTPRDPTTRPHLRPPTSARQTPHGLRALSAACSLLADARYLSPLIATHPLAAAPPATKVGWALQHRSIRPTPSPRALTPVLRSPAFTRCLSPRTPARWCGSSTWTPRSSPPRPPSHVLDAAADVACAWRAAPPAYTTVPDIQQLAKEPTGAFSVPEALALESPPLHAPLLVPEHLHPPVRRPRLAPRAQSTLGVAAERRNSTLACLE</sequence>
<evidence type="ECO:0000256" key="1">
    <source>
        <dbReference type="SAM" id="MobiDB-lite"/>
    </source>
</evidence>
<feature type="compositionally biased region" description="Low complexity" evidence="1">
    <location>
        <begin position="261"/>
        <end position="275"/>
    </location>
</feature>
<gene>
    <name evidence="2" type="ORF">DFH07DRAFT_964891</name>
</gene>
<dbReference type="Proteomes" id="UP001215280">
    <property type="component" value="Unassembled WGS sequence"/>
</dbReference>